<organism evidence="2 3">
    <name type="scientific">Alsobacter soli</name>
    <dbReference type="NCBI Taxonomy" id="2109933"/>
    <lineage>
        <taxon>Bacteria</taxon>
        <taxon>Pseudomonadati</taxon>
        <taxon>Pseudomonadota</taxon>
        <taxon>Alphaproteobacteria</taxon>
        <taxon>Hyphomicrobiales</taxon>
        <taxon>Alsobacteraceae</taxon>
        <taxon>Alsobacter</taxon>
    </lineage>
</organism>
<dbReference type="RefSeq" id="WP_158266887.1">
    <property type="nucleotide sequence ID" value="NZ_PVZS01000073.1"/>
</dbReference>
<keyword evidence="3" id="KW-1185">Reference proteome</keyword>
<name>A0A2T1HLE0_9HYPH</name>
<evidence type="ECO:0000313" key="2">
    <source>
        <dbReference type="EMBL" id="PSC02401.1"/>
    </source>
</evidence>
<keyword evidence="1" id="KW-0472">Membrane</keyword>
<dbReference type="EMBL" id="PVZS01000073">
    <property type="protein sequence ID" value="PSC02401.1"/>
    <property type="molecule type" value="Genomic_DNA"/>
</dbReference>
<evidence type="ECO:0000256" key="1">
    <source>
        <dbReference type="SAM" id="Phobius"/>
    </source>
</evidence>
<proteinExistence type="predicted"/>
<protein>
    <submittedName>
        <fullName evidence="2">Uncharacterized protein</fullName>
    </submittedName>
</protein>
<dbReference type="AlphaFoldDB" id="A0A2T1HLE0"/>
<feature type="transmembrane region" description="Helical" evidence="1">
    <location>
        <begin position="42"/>
        <end position="64"/>
    </location>
</feature>
<feature type="non-terminal residue" evidence="2">
    <location>
        <position position="1"/>
    </location>
</feature>
<gene>
    <name evidence="2" type="ORF">SLNSH_24300</name>
</gene>
<sequence length="70" mass="7539">TATLVGLFVLCELAALVWPTAGLAHGWVRLFASDPDNVGRTFVEGVLGSIAGAWVATLLFVPVYNRLLRR</sequence>
<dbReference type="OrthoDB" id="8020072at2"/>
<evidence type="ECO:0000313" key="3">
    <source>
        <dbReference type="Proteomes" id="UP000239772"/>
    </source>
</evidence>
<keyword evidence="1" id="KW-0812">Transmembrane</keyword>
<dbReference type="Proteomes" id="UP000239772">
    <property type="component" value="Unassembled WGS sequence"/>
</dbReference>
<keyword evidence="1" id="KW-1133">Transmembrane helix</keyword>
<accession>A0A2T1HLE0</accession>
<comment type="caution">
    <text evidence="2">The sequence shown here is derived from an EMBL/GenBank/DDBJ whole genome shotgun (WGS) entry which is preliminary data.</text>
</comment>
<reference evidence="3" key="1">
    <citation type="submission" date="2018-03" db="EMBL/GenBank/DDBJ databases">
        <authorList>
            <person name="Sun L."/>
            <person name="Liu H."/>
            <person name="Chen W."/>
            <person name="Huang K."/>
            <person name="Liu W."/>
            <person name="Gao X."/>
        </authorList>
    </citation>
    <scope>NUCLEOTIDE SEQUENCE [LARGE SCALE GENOMIC DNA]</scope>
    <source>
        <strain evidence="3">SH9</strain>
    </source>
</reference>